<dbReference type="InterPro" id="IPR050557">
    <property type="entry name" value="RTX_toxin/Mannuronan_C5-epim"/>
</dbReference>
<evidence type="ECO:0000313" key="4">
    <source>
        <dbReference type="Proteomes" id="UP001055307"/>
    </source>
</evidence>
<dbReference type="Gene3D" id="2.150.10.10">
    <property type="entry name" value="Serralysin-like metalloprotease, C-terminal"/>
    <property type="match status" value="4"/>
</dbReference>
<dbReference type="Pfam" id="PF00353">
    <property type="entry name" value="HemolysinCabind"/>
    <property type="match status" value="4"/>
</dbReference>
<dbReference type="PRINTS" id="PR00313">
    <property type="entry name" value="CABNDNGRPT"/>
</dbReference>
<dbReference type="AlphaFoldDB" id="A0AAV4Z044"/>
<evidence type="ECO:0000256" key="1">
    <source>
        <dbReference type="ARBA" id="ARBA00004613"/>
    </source>
</evidence>
<reference evidence="3" key="2">
    <citation type="submission" date="2021-08" db="EMBL/GenBank/DDBJ databases">
        <authorList>
            <person name="Tani A."/>
            <person name="Ola A."/>
            <person name="Ogura Y."/>
            <person name="Katsura K."/>
            <person name="Hayashi T."/>
        </authorList>
    </citation>
    <scope>NUCLEOTIDE SEQUENCE</scope>
    <source>
        <strain evidence="3">DSM 21893</strain>
    </source>
</reference>
<keyword evidence="4" id="KW-1185">Reference proteome</keyword>
<dbReference type="EMBL" id="BPQF01000001">
    <property type="protein sequence ID" value="GJD37605.1"/>
    <property type="molecule type" value="Genomic_DNA"/>
</dbReference>
<keyword evidence="2" id="KW-0964">Secreted</keyword>
<dbReference type="InterPro" id="IPR011049">
    <property type="entry name" value="Serralysin-like_metalloprot_C"/>
</dbReference>
<name>A0AAV4Z044_9HYPH</name>
<comment type="caution">
    <text evidence="3">The sequence shown here is derived from an EMBL/GenBank/DDBJ whole genome shotgun (WGS) entry which is preliminary data.</text>
</comment>
<evidence type="ECO:0000313" key="3">
    <source>
        <dbReference type="EMBL" id="GJD37605.1"/>
    </source>
</evidence>
<dbReference type="SUPFAM" id="SSF51120">
    <property type="entry name" value="beta-Roll"/>
    <property type="match status" value="3"/>
</dbReference>
<dbReference type="Proteomes" id="UP001055307">
    <property type="component" value="Unassembled WGS sequence"/>
</dbReference>
<dbReference type="RefSeq" id="WP_238253679.1">
    <property type="nucleotide sequence ID" value="NZ_BPQF01000001.1"/>
</dbReference>
<dbReference type="PANTHER" id="PTHR38340">
    <property type="entry name" value="S-LAYER PROTEIN"/>
    <property type="match status" value="1"/>
</dbReference>
<dbReference type="InterPro" id="IPR018511">
    <property type="entry name" value="Hemolysin-typ_Ca-bd_CS"/>
</dbReference>
<dbReference type="InterPro" id="IPR001343">
    <property type="entry name" value="Hemolysn_Ca-bd"/>
</dbReference>
<evidence type="ECO:0008006" key="5">
    <source>
        <dbReference type="Google" id="ProtNLM"/>
    </source>
</evidence>
<proteinExistence type="predicted"/>
<dbReference type="PROSITE" id="PS00330">
    <property type="entry name" value="HEMOLYSIN_CALCIUM"/>
    <property type="match status" value="2"/>
</dbReference>
<reference evidence="3" key="1">
    <citation type="journal article" date="2016" name="Front. Microbiol.">
        <title>Genome Sequence of the Piezophilic, Mesophilic Sulfate-Reducing Bacterium Desulfovibrio indicus J2T.</title>
        <authorList>
            <person name="Cao J."/>
            <person name="Maignien L."/>
            <person name="Shao Z."/>
            <person name="Alain K."/>
            <person name="Jebbar M."/>
        </authorList>
    </citation>
    <scope>NUCLEOTIDE SEQUENCE</scope>
    <source>
        <strain evidence="3">DSM 21893</strain>
    </source>
</reference>
<sequence length="457" mass="47064">MAEIRCSYTDSYDEDKSVPLELSSFAYNGVDSFYKTVLDSFFGLGFYNNGALTRYMVPSTVSMLSLYLDFSDNKADVNFDGGTQGDVLRGGLGDDVLNGGGGNDILEGGGGINTIDGGAGTNTLSYEHFDAPTGDGSGGVDVDLRIGKGYDFASENQQDIFVNIANIRGSQYDDVIAGSVENNVIEGGAGADYMTGGGGVDTLSYAHSTAGVTVDLAGNSGLNGDAQQDAYFGFLNVIGSTSGDTLYGDGGANTLNGNGGSDELYGRDGNDRLVISSSPVRVDGGEGTDLLFVNKGSVVVLTDDSFTSTASIEKIYVRDGASLTMTGVDVGTKIFSQSVADSGSTIVGTDGADRIVAGKGSDIITGGAGGDSLFGGAGADTFVFAAGDGRDVIRKFDALNDRIVFSGLDDDTDRVDVLSFQNGDSTLITVTHEVGPTDKIILLGVTADSLLEISFIL</sequence>
<dbReference type="GO" id="GO:0005509">
    <property type="term" value="F:calcium ion binding"/>
    <property type="evidence" value="ECO:0007669"/>
    <property type="project" value="InterPro"/>
</dbReference>
<dbReference type="GO" id="GO:0005576">
    <property type="term" value="C:extracellular region"/>
    <property type="evidence" value="ECO:0007669"/>
    <property type="project" value="UniProtKB-SubCell"/>
</dbReference>
<gene>
    <name evidence="3" type="ORF">OICFNHDK_0042</name>
</gene>
<comment type="subcellular location">
    <subcellularLocation>
        <location evidence="1">Secreted</location>
    </subcellularLocation>
</comment>
<accession>A0AAV4Z044</accession>
<protein>
    <recommendedName>
        <fullName evidence="5">Bifunctional hemolysin/adenylate cyclase</fullName>
    </recommendedName>
</protein>
<evidence type="ECO:0000256" key="2">
    <source>
        <dbReference type="ARBA" id="ARBA00022525"/>
    </source>
</evidence>
<dbReference type="PANTHER" id="PTHR38340:SF1">
    <property type="entry name" value="S-LAYER PROTEIN"/>
    <property type="match status" value="1"/>
</dbReference>
<organism evidence="3 4">
    <name type="scientific">Methylobacterium bullatum</name>
    <dbReference type="NCBI Taxonomy" id="570505"/>
    <lineage>
        <taxon>Bacteria</taxon>
        <taxon>Pseudomonadati</taxon>
        <taxon>Pseudomonadota</taxon>
        <taxon>Alphaproteobacteria</taxon>
        <taxon>Hyphomicrobiales</taxon>
        <taxon>Methylobacteriaceae</taxon>
        <taxon>Methylobacterium</taxon>
    </lineage>
</organism>